<dbReference type="AlphaFoldDB" id="A0A2Z7BLH0"/>
<proteinExistence type="predicted"/>
<evidence type="ECO:0000313" key="2">
    <source>
        <dbReference type="Proteomes" id="UP000250235"/>
    </source>
</evidence>
<reference evidence="1 2" key="1">
    <citation type="journal article" date="2015" name="Proc. Natl. Acad. Sci. U.S.A.">
        <title>The resurrection genome of Boea hygrometrica: A blueprint for survival of dehydration.</title>
        <authorList>
            <person name="Xiao L."/>
            <person name="Yang G."/>
            <person name="Zhang L."/>
            <person name="Yang X."/>
            <person name="Zhao S."/>
            <person name="Ji Z."/>
            <person name="Zhou Q."/>
            <person name="Hu M."/>
            <person name="Wang Y."/>
            <person name="Chen M."/>
            <person name="Xu Y."/>
            <person name="Jin H."/>
            <person name="Xiao X."/>
            <person name="Hu G."/>
            <person name="Bao F."/>
            <person name="Hu Y."/>
            <person name="Wan P."/>
            <person name="Li L."/>
            <person name="Deng X."/>
            <person name="Kuang T."/>
            <person name="Xiang C."/>
            <person name="Zhu J.K."/>
            <person name="Oliver M.J."/>
            <person name="He Y."/>
        </authorList>
    </citation>
    <scope>NUCLEOTIDE SEQUENCE [LARGE SCALE GENOMIC DNA]</scope>
    <source>
        <strain evidence="2">cv. XS01</strain>
    </source>
</reference>
<keyword evidence="2" id="KW-1185">Reference proteome</keyword>
<dbReference type="Proteomes" id="UP000250235">
    <property type="component" value="Unassembled WGS sequence"/>
</dbReference>
<protein>
    <submittedName>
        <fullName evidence="1">Uncharacterized protein</fullName>
    </submittedName>
</protein>
<name>A0A2Z7BLH0_9LAMI</name>
<dbReference type="EMBL" id="KV006337">
    <property type="protein sequence ID" value="KZV32968.1"/>
    <property type="molecule type" value="Genomic_DNA"/>
</dbReference>
<accession>A0A2Z7BLH0</accession>
<gene>
    <name evidence="1" type="ORF">F511_01479</name>
</gene>
<sequence>MKEEDEGIFGKFVPVLFLLSEQIAKDKFEDDVKDVIWSSTTYSRSERATIISL</sequence>
<evidence type="ECO:0000313" key="1">
    <source>
        <dbReference type="EMBL" id="KZV32968.1"/>
    </source>
</evidence>
<organism evidence="1 2">
    <name type="scientific">Dorcoceras hygrometricum</name>
    <dbReference type="NCBI Taxonomy" id="472368"/>
    <lineage>
        <taxon>Eukaryota</taxon>
        <taxon>Viridiplantae</taxon>
        <taxon>Streptophyta</taxon>
        <taxon>Embryophyta</taxon>
        <taxon>Tracheophyta</taxon>
        <taxon>Spermatophyta</taxon>
        <taxon>Magnoliopsida</taxon>
        <taxon>eudicotyledons</taxon>
        <taxon>Gunneridae</taxon>
        <taxon>Pentapetalae</taxon>
        <taxon>asterids</taxon>
        <taxon>lamiids</taxon>
        <taxon>Lamiales</taxon>
        <taxon>Gesneriaceae</taxon>
        <taxon>Didymocarpoideae</taxon>
        <taxon>Trichosporeae</taxon>
        <taxon>Loxocarpinae</taxon>
        <taxon>Dorcoceras</taxon>
    </lineage>
</organism>